<dbReference type="PROSITE" id="PS50835">
    <property type="entry name" value="IG_LIKE"/>
    <property type="match status" value="1"/>
</dbReference>
<protein>
    <submittedName>
        <fullName evidence="7">Mhc class i antigen</fullName>
    </submittedName>
</protein>
<evidence type="ECO:0000259" key="6">
    <source>
        <dbReference type="PROSITE" id="PS50835"/>
    </source>
</evidence>
<dbReference type="GO" id="GO:0005102">
    <property type="term" value="F:signaling receptor binding"/>
    <property type="evidence" value="ECO:0007669"/>
    <property type="project" value="TreeGrafter"/>
</dbReference>
<evidence type="ECO:0000313" key="8">
    <source>
        <dbReference type="Proteomes" id="UP000386466"/>
    </source>
</evidence>
<dbReference type="InterPro" id="IPR007110">
    <property type="entry name" value="Ig-like_dom"/>
</dbReference>
<evidence type="ECO:0000256" key="2">
    <source>
        <dbReference type="ARBA" id="ARBA00022451"/>
    </source>
</evidence>
<dbReference type="InterPro" id="IPR036179">
    <property type="entry name" value="Ig-like_dom_sf"/>
</dbReference>
<dbReference type="InterPro" id="IPR050208">
    <property type="entry name" value="MHC_class-I_related"/>
</dbReference>
<keyword evidence="2" id="KW-0490">MHC I</keyword>
<dbReference type="GO" id="GO:0042612">
    <property type="term" value="C:MHC class I protein complex"/>
    <property type="evidence" value="ECO:0007669"/>
    <property type="project" value="UniProtKB-KW"/>
</dbReference>
<dbReference type="PANTHER" id="PTHR16675">
    <property type="entry name" value="MHC CLASS I-RELATED"/>
    <property type="match status" value="1"/>
</dbReference>
<feature type="domain" description="Ig-like" evidence="6">
    <location>
        <begin position="1"/>
        <end position="74"/>
    </location>
</feature>
<keyword evidence="8" id="KW-1185">Reference proteome</keyword>
<dbReference type="AlphaFoldDB" id="A0A485NJ32"/>
<keyword evidence="5" id="KW-0325">Glycoprotein</keyword>
<dbReference type="Proteomes" id="UP000386466">
    <property type="component" value="Unassembled WGS sequence"/>
</dbReference>
<gene>
    <name evidence="7" type="ORF">LYPA_23C022220</name>
</gene>
<dbReference type="InterPro" id="IPR003597">
    <property type="entry name" value="Ig_C1-set"/>
</dbReference>
<comment type="subcellular location">
    <subcellularLocation>
        <location evidence="1">Membrane</location>
        <topology evidence="1">Single-pass membrane protein</topology>
    </subcellularLocation>
</comment>
<dbReference type="GO" id="GO:0030670">
    <property type="term" value="C:phagocytic vesicle membrane"/>
    <property type="evidence" value="ECO:0007669"/>
    <property type="project" value="UniProtKB-ARBA"/>
</dbReference>
<dbReference type="GO" id="GO:0002486">
    <property type="term" value="P:antigen processing and presentation of endogenous peptide antigen via MHC class I via ER pathway, TAP-independent"/>
    <property type="evidence" value="ECO:0007669"/>
    <property type="project" value="TreeGrafter"/>
</dbReference>
<evidence type="ECO:0000256" key="3">
    <source>
        <dbReference type="ARBA" id="ARBA00022859"/>
    </source>
</evidence>
<dbReference type="GO" id="GO:0009897">
    <property type="term" value="C:external side of plasma membrane"/>
    <property type="evidence" value="ECO:0007669"/>
    <property type="project" value="TreeGrafter"/>
</dbReference>
<dbReference type="InterPro" id="IPR013783">
    <property type="entry name" value="Ig-like_fold"/>
</dbReference>
<dbReference type="GO" id="GO:0002476">
    <property type="term" value="P:antigen processing and presentation of endogenous peptide antigen via MHC class Ib"/>
    <property type="evidence" value="ECO:0007669"/>
    <property type="project" value="TreeGrafter"/>
</dbReference>
<evidence type="ECO:0000256" key="5">
    <source>
        <dbReference type="ARBA" id="ARBA00023180"/>
    </source>
</evidence>
<organism evidence="7 8">
    <name type="scientific">Lynx pardinus</name>
    <name type="common">Iberian lynx</name>
    <name type="synonym">Felis pardina</name>
    <dbReference type="NCBI Taxonomy" id="191816"/>
    <lineage>
        <taxon>Eukaryota</taxon>
        <taxon>Metazoa</taxon>
        <taxon>Chordata</taxon>
        <taxon>Craniata</taxon>
        <taxon>Vertebrata</taxon>
        <taxon>Euteleostomi</taxon>
        <taxon>Mammalia</taxon>
        <taxon>Eutheria</taxon>
        <taxon>Laurasiatheria</taxon>
        <taxon>Carnivora</taxon>
        <taxon>Feliformia</taxon>
        <taxon>Felidae</taxon>
        <taxon>Felinae</taxon>
        <taxon>Lynx</taxon>
    </lineage>
</organism>
<name>A0A485NJ32_LYNPA</name>
<dbReference type="GO" id="GO:0001916">
    <property type="term" value="P:positive regulation of T cell mediated cytotoxicity"/>
    <property type="evidence" value="ECO:0007669"/>
    <property type="project" value="TreeGrafter"/>
</dbReference>
<accession>A0A485NJ32</accession>
<dbReference type="PANTHER" id="PTHR16675:SF251">
    <property type="entry name" value="HLA CLASS I HISTOCOMPATIBILITY ANTIGEN, C ALPHA CHAIN"/>
    <property type="match status" value="1"/>
</dbReference>
<dbReference type="GO" id="GO:0005615">
    <property type="term" value="C:extracellular space"/>
    <property type="evidence" value="ECO:0007669"/>
    <property type="project" value="TreeGrafter"/>
</dbReference>
<dbReference type="GO" id="GO:0006955">
    <property type="term" value="P:immune response"/>
    <property type="evidence" value="ECO:0007669"/>
    <property type="project" value="TreeGrafter"/>
</dbReference>
<dbReference type="EMBL" id="CAAGRJ010017207">
    <property type="protein sequence ID" value="VFV32617.1"/>
    <property type="molecule type" value="Genomic_DNA"/>
</dbReference>
<reference evidence="7 8" key="1">
    <citation type="submission" date="2019-01" db="EMBL/GenBank/DDBJ databases">
        <authorList>
            <person name="Alioto T."/>
            <person name="Alioto T."/>
        </authorList>
    </citation>
    <scope>NUCLEOTIDE SEQUENCE [LARGE SCALE GENOMIC DNA]</scope>
</reference>
<keyword evidence="4" id="KW-0472">Membrane</keyword>
<proteinExistence type="predicted"/>
<evidence type="ECO:0000256" key="4">
    <source>
        <dbReference type="ARBA" id="ARBA00023136"/>
    </source>
</evidence>
<keyword evidence="3" id="KW-0391">Immunity</keyword>
<dbReference type="Gene3D" id="2.60.40.10">
    <property type="entry name" value="Immunoglobulins"/>
    <property type="match status" value="1"/>
</dbReference>
<evidence type="ECO:0000313" key="7">
    <source>
        <dbReference type="EMBL" id="VFV32617.1"/>
    </source>
</evidence>
<dbReference type="GO" id="GO:0042605">
    <property type="term" value="F:peptide antigen binding"/>
    <property type="evidence" value="ECO:0007669"/>
    <property type="project" value="TreeGrafter"/>
</dbReference>
<evidence type="ECO:0000256" key="1">
    <source>
        <dbReference type="ARBA" id="ARBA00004167"/>
    </source>
</evidence>
<dbReference type="Pfam" id="PF07654">
    <property type="entry name" value="C1-set"/>
    <property type="match status" value="1"/>
</dbReference>
<dbReference type="GO" id="GO:0098553">
    <property type="term" value="C:lumenal side of endoplasmic reticulum membrane"/>
    <property type="evidence" value="ECO:0007669"/>
    <property type="project" value="UniProtKB-ARBA"/>
</dbReference>
<dbReference type="SUPFAM" id="SSF48726">
    <property type="entry name" value="Immunoglobulin"/>
    <property type="match status" value="1"/>
</dbReference>
<feature type="non-terminal residue" evidence="7">
    <location>
        <position position="1"/>
    </location>
</feature>
<sequence>TYDPPSHEVSLRCWAPGFYPAEITLTWQRDGEAHTQDTELVETRPTEDGTFRSGQLWWYLLEKSRVCASCLVGD</sequence>